<sequence length="155" mass="16828">MGRTLEQPVHVELSTVTGSPAVPLGSTHRSSMSSNTNSGLDAFEVLVRHKFQMFGPVNLFPFFALKGFALVEYQNVMDAVRARGIIQGNSLWGAGLRVKLMDKGLGMKGSINSTCVGSSGYIYVGSVQSCWMKDDVVHELEKTLQKGPWMVTNGC</sequence>
<dbReference type="CDD" id="cd00590">
    <property type="entry name" value="RRM_SF"/>
    <property type="match status" value="1"/>
</dbReference>
<feature type="region of interest" description="Disordered" evidence="1">
    <location>
        <begin position="17"/>
        <end position="36"/>
    </location>
</feature>
<proteinExistence type="predicted"/>
<dbReference type="GO" id="GO:0043130">
    <property type="term" value="F:ubiquitin binding"/>
    <property type="evidence" value="ECO:0007669"/>
    <property type="project" value="TreeGrafter"/>
</dbReference>
<dbReference type="EMBL" id="JBANQN010000003">
    <property type="protein sequence ID" value="KAK6793961.1"/>
    <property type="molecule type" value="Genomic_DNA"/>
</dbReference>
<dbReference type="InterPro" id="IPR052586">
    <property type="entry name" value="ASCC2"/>
</dbReference>
<name>A0AAN8YJ74_SOLBU</name>
<evidence type="ECO:0000313" key="2">
    <source>
        <dbReference type="EMBL" id="KAK6793961.1"/>
    </source>
</evidence>
<dbReference type="PANTHER" id="PTHR21494">
    <property type="entry name" value="ACTIVATING SIGNAL COINTEGRATOR 1 COMPLEX SUBUNIT 2 ASC-1 COMPLEX SUBUNIT P100"/>
    <property type="match status" value="1"/>
</dbReference>
<dbReference type="GO" id="GO:0003676">
    <property type="term" value="F:nucleic acid binding"/>
    <property type="evidence" value="ECO:0007669"/>
    <property type="project" value="InterPro"/>
</dbReference>
<evidence type="ECO:0000313" key="3">
    <source>
        <dbReference type="Proteomes" id="UP001371456"/>
    </source>
</evidence>
<protein>
    <recommendedName>
        <fullName evidence="4">RRM domain-containing protein</fullName>
    </recommendedName>
</protein>
<feature type="compositionally biased region" description="Polar residues" evidence="1">
    <location>
        <begin position="27"/>
        <end position="36"/>
    </location>
</feature>
<dbReference type="Proteomes" id="UP001371456">
    <property type="component" value="Unassembled WGS sequence"/>
</dbReference>
<organism evidence="2 3">
    <name type="scientific">Solanum bulbocastanum</name>
    <name type="common">Wild potato</name>
    <dbReference type="NCBI Taxonomy" id="147425"/>
    <lineage>
        <taxon>Eukaryota</taxon>
        <taxon>Viridiplantae</taxon>
        <taxon>Streptophyta</taxon>
        <taxon>Embryophyta</taxon>
        <taxon>Tracheophyta</taxon>
        <taxon>Spermatophyta</taxon>
        <taxon>Magnoliopsida</taxon>
        <taxon>eudicotyledons</taxon>
        <taxon>Gunneridae</taxon>
        <taxon>Pentapetalae</taxon>
        <taxon>asterids</taxon>
        <taxon>lamiids</taxon>
        <taxon>Solanales</taxon>
        <taxon>Solanaceae</taxon>
        <taxon>Solanoideae</taxon>
        <taxon>Solaneae</taxon>
        <taxon>Solanum</taxon>
    </lineage>
</organism>
<dbReference type="SUPFAM" id="SSF54928">
    <property type="entry name" value="RNA-binding domain, RBD"/>
    <property type="match status" value="1"/>
</dbReference>
<reference evidence="2 3" key="1">
    <citation type="submission" date="2024-02" db="EMBL/GenBank/DDBJ databases">
        <title>de novo genome assembly of Solanum bulbocastanum strain 11H21.</title>
        <authorList>
            <person name="Hosaka A.J."/>
        </authorList>
    </citation>
    <scope>NUCLEOTIDE SEQUENCE [LARGE SCALE GENOMIC DNA]</scope>
    <source>
        <tissue evidence="2">Young leaves</tissue>
    </source>
</reference>
<dbReference type="AlphaFoldDB" id="A0AAN8YJ74"/>
<keyword evidence="3" id="KW-1185">Reference proteome</keyword>
<gene>
    <name evidence="2" type="ORF">RDI58_007414</name>
</gene>
<dbReference type="PANTHER" id="PTHR21494:SF2">
    <property type="entry name" value="NUCLEIC ACID BINDING PROTEIN"/>
    <property type="match status" value="1"/>
</dbReference>
<evidence type="ECO:0000256" key="1">
    <source>
        <dbReference type="SAM" id="MobiDB-lite"/>
    </source>
</evidence>
<accession>A0AAN8YJ74</accession>
<evidence type="ECO:0008006" key="4">
    <source>
        <dbReference type="Google" id="ProtNLM"/>
    </source>
</evidence>
<comment type="caution">
    <text evidence="2">The sequence shown here is derived from an EMBL/GenBank/DDBJ whole genome shotgun (WGS) entry which is preliminary data.</text>
</comment>
<dbReference type="InterPro" id="IPR035979">
    <property type="entry name" value="RBD_domain_sf"/>
</dbReference>